<dbReference type="RefSeq" id="WP_071620148.1">
    <property type="nucleotide sequence ID" value="NZ_MINN01000128.1"/>
</dbReference>
<dbReference type="PANTHER" id="PTHR10953">
    <property type="entry name" value="UBIQUITIN-ACTIVATING ENZYME E1"/>
    <property type="match status" value="1"/>
</dbReference>
<evidence type="ECO:0000259" key="2">
    <source>
        <dbReference type="Pfam" id="PF00899"/>
    </source>
</evidence>
<dbReference type="GO" id="GO:0004792">
    <property type="term" value="F:thiosulfate-cyanide sulfurtransferase activity"/>
    <property type="evidence" value="ECO:0007669"/>
    <property type="project" value="TreeGrafter"/>
</dbReference>
<dbReference type="Gene3D" id="3.40.50.720">
    <property type="entry name" value="NAD(P)-binding Rossmann-like Domain"/>
    <property type="match status" value="1"/>
</dbReference>
<dbReference type="AlphaFoldDB" id="A0A1J6WKF5"/>
<gene>
    <name evidence="3" type="ORF">BHE18_17565</name>
</gene>
<dbReference type="NCBIfam" id="NF009123">
    <property type="entry name" value="PRK12475.1"/>
    <property type="match status" value="1"/>
</dbReference>
<dbReference type="GO" id="GO:0008641">
    <property type="term" value="F:ubiquitin-like modifier activating enzyme activity"/>
    <property type="evidence" value="ECO:0007669"/>
    <property type="project" value="InterPro"/>
</dbReference>
<organism evidence="3 4">
    <name type="scientific">Rossellomorea aquimaris</name>
    <dbReference type="NCBI Taxonomy" id="189382"/>
    <lineage>
        <taxon>Bacteria</taxon>
        <taxon>Bacillati</taxon>
        <taxon>Bacillota</taxon>
        <taxon>Bacilli</taxon>
        <taxon>Bacillales</taxon>
        <taxon>Bacillaceae</taxon>
        <taxon>Rossellomorea</taxon>
    </lineage>
</organism>
<dbReference type="GO" id="GO:0008146">
    <property type="term" value="F:sulfotransferase activity"/>
    <property type="evidence" value="ECO:0007669"/>
    <property type="project" value="TreeGrafter"/>
</dbReference>
<dbReference type="InterPro" id="IPR045886">
    <property type="entry name" value="ThiF/MoeB/HesA"/>
</dbReference>
<evidence type="ECO:0000313" key="3">
    <source>
        <dbReference type="EMBL" id="OIU68723.1"/>
    </source>
</evidence>
<evidence type="ECO:0000256" key="1">
    <source>
        <dbReference type="ARBA" id="ARBA00009919"/>
    </source>
</evidence>
<feature type="domain" description="THIF-type NAD/FAD binding fold" evidence="2">
    <location>
        <begin position="5"/>
        <end position="241"/>
    </location>
</feature>
<comment type="caution">
    <text evidence="3">The sequence shown here is derived from an EMBL/GenBank/DDBJ whole genome shotgun (WGS) entry which is preliminary data.</text>
</comment>
<dbReference type="PANTHER" id="PTHR10953:SF102">
    <property type="entry name" value="ADENYLYLTRANSFERASE AND SULFURTRANSFERASE MOCS3"/>
    <property type="match status" value="1"/>
</dbReference>
<dbReference type="FunFam" id="3.40.50.720:FF:000080">
    <property type="entry name" value="Thiazole biosynthesis adenylyltransferase ThiF"/>
    <property type="match status" value="1"/>
</dbReference>
<dbReference type="Pfam" id="PF00899">
    <property type="entry name" value="ThiF"/>
    <property type="match status" value="1"/>
</dbReference>
<sequence length="336" mass="37288">MNDRYSRQELFPAIGENGQEQLSRKHVLVIGAGALGSASSEALVRSGIGKLTIVDHDYVEWSNLQRQQLYTEKDVTAQMPKAVAAQNRLTEINSSVTINGRVMEATAESLLPYLHDVDLIIDATDNFDTRMMINDLSQKYNIPWIFGSCVGSTGMSYTVIPGKTACMNCLLDRLPMGGATCDAAGIIAPAVGMVAAHQLTEALKLLVNDLEALRGSLITFDLWNNQQYSMKTEKAKKSDCPSCGEHPAYPYLQYENQTKSMVLCGRNTVLIRSPQERNLGELQNAVHSLGETKINPYLLSLQYEGYRFVFFKEGRTLVHGTNSMEEAKKLYYKIIG</sequence>
<accession>A0A1J6WKF5</accession>
<protein>
    <submittedName>
        <fullName evidence="3">Thiamine biosynthesis protein MoeB</fullName>
    </submittedName>
</protein>
<keyword evidence="4" id="KW-1185">Reference proteome</keyword>
<proteinExistence type="inferred from homology"/>
<name>A0A1J6WKF5_9BACI</name>
<dbReference type="EMBL" id="MINN01000128">
    <property type="protein sequence ID" value="OIU68723.1"/>
    <property type="molecule type" value="Genomic_DNA"/>
</dbReference>
<dbReference type="SUPFAM" id="SSF69572">
    <property type="entry name" value="Activating enzymes of the ubiquitin-like proteins"/>
    <property type="match status" value="1"/>
</dbReference>
<comment type="similarity">
    <text evidence="1">Belongs to the HesA/MoeB/ThiF family.</text>
</comment>
<evidence type="ECO:0000313" key="4">
    <source>
        <dbReference type="Proteomes" id="UP000182062"/>
    </source>
</evidence>
<dbReference type="CDD" id="cd00757">
    <property type="entry name" value="ThiF_MoeB_HesA_family"/>
    <property type="match status" value="1"/>
</dbReference>
<dbReference type="InterPro" id="IPR035985">
    <property type="entry name" value="Ubiquitin-activating_enz"/>
</dbReference>
<dbReference type="Proteomes" id="UP000182062">
    <property type="component" value="Unassembled WGS sequence"/>
</dbReference>
<dbReference type="InterPro" id="IPR000594">
    <property type="entry name" value="ThiF_NAD_FAD-bd"/>
</dbReference>
<dbReference type="GO" id="GO:0016779">
    <property type="term" value="F:nucleotidyltransferase activity"/>
    <property type="evidence" value="ECO:0007669"/>
    <property type="project" value="TreeGrafter"/>
</dbReference>
<dbReference type="OrthoDB" id="9804286at2"/>
<reference evidence="3 4" key="1">
    <citation type="submission" date="2016-09" db="EMBL/GenBank/DDBJ databases">
        <title>Bacillus aquimaris SAMM genome sequence reveals colonization and biosurfactant production capacities.</title>
        <authorList>
            <person name="Waghmode S.R."/>
            <person name="Suryavanshi M.V."/>
        </authorList>
    </citation>
    <scope>NUCLEOTIDE SEQUENCE [LARGE SCALE GENOMIC DNA]</scope>
    <source>
        <strain evidence="3 4">SAMM</strain>
    </source>
</reference>
<dbReference type="GO" id="GO:0005829">
    <property type="term" value="C:cytosol"/>
    <property type="evidence" value="ECO:0007669"/>
    <property type="project" value="TreeGrafter"/>
</dbReference>